<dbReference type="InterPro" id="IPR021958">
    <property type="entry name" value="DUF3575"/>
</dbReference>
<feature type="signal peptide" evidence="1">
    <location>
        <begin position="1"/>
        <end position="20"/>
    </location>
</feature>
<dbReference type="AlphaFoldDB" id="A0A016BXK8"/>
<evidence type="ECO:0000256" key="1">
    <source>
        <dbReference type="SAM" id="SignalP"/>
    </source>
</evidence>
<proteinExistence type="predicted"/>
<dbReference type="Pfam" id="PF12099">
    <property type="entry name" value="DUF3575"/>
    <property type="match status" value="1"/>
</dbReference>
<evidence type="ECO:0000313" key="3">
    <source>
        <dbReference type="Proteomes" id="UP000022272"/>
    </source>
</evidence>
<keyword evidence="1" id="KW-0732">Signal</keyword>
<dbReference type="EMBL" id="JGDM01000028">
    <property type="protein sequence ID" value="EXZ45281.1"/>
    <property type="molecule type" value="Genomic_DNA"/>
</dbReference>
<accession>A0A016BXK8</accession>
<gene>
    <name evidence="2" type="ORF">M076_1492</name>
</gene>
<reference evidence="2 3" key="1">
    <citation type="submission" date="2014-02" db="EMBL/GenBank/DDBJ databases">
        <authorList>
            <person name="Sears C."/>
            <person name="Carroll K."/>
            <person name="Sack B.R."/>
            <person name="Qadri F."/>
            <person name="Myers L.L."/>
            <person name="Chung G.-T."/>
            <person name="Escheverria P."/>
            <person name="Fraser C.M."/>
            <person name="Sadzewicz L."/>
            <person name="Shefchek K.A."/>
            <person name="Tallon L."/>
            <person name="Das S.P."/>
            <person name="Daugherty S."/>
            <person name="Mongodin E.F."/>
        </authorList>
    </citation>
    <scope>NUCLEOTIDE SEQUENCE [LARGE SCALE GENOMIC DNA]</scope>
    <source>
        <strain evidence="2 3">2-F-2 #4</strain>
    </source>
</reference>
<dbReference type="Proteomes" id="UP000022272">
    <property type="component" value="Unassembled WGS sequence"/>
</dbReference>
<evidence type="ECO:0008006" key="4">
    <source>
        <dbReference type="Google" id="ProtNLM"/>
    </source>
</evidence>
<sequence length="180" mass="20324">MKKRSFLLGSLLAFTLGVSAQSYSLRTNVLGLATTNLNLEASMTLGRKWSLHLPVQYNPFRFSKNRQFRNLYVAPGVRYWLLESYMGPFIGMHGTAGTYSVGNLFGSRYRYEGEGYGVGVSIGKAYQLSTHWNVEWEVGAGAVWLGHDKYLCKRCGDLVSKNYGWHFLPTRAAVNLVYLF</sequence>
<evidence type="ECO:0000313" key="2">
    <source>
        <dbReference type="EMBL" id="EXZ45281.1"/>
    </source>
</evidence>
<dbReference type="InterPro" id="IPR036709">
    <property type="entry name" value="Autotransporte_beta_dom_sf"/>
</dbReference>
<comment type="caution">
    <text evidence="2">The sequence shown here is derived from an EMBL/GenBank/DDBJ whole genome shotgun (WGS) entry which is preliminary data.</text>
</comment>
<feature type="chain" id="PRO_5001481354" description="DUF3575 domain-containing protein" evidence="1">
    <location>
        <begin position="21"/>
        <end position="180"/>
    </location>
</feature>
<protein>
    <recommendedName>
        <fullName evidence="4">DUF3575 domain-containing protein</fullName>
    </recommendedName>
</protein>
<dbReference type="SUPFAM" id="SSF103515">
    <property type="entry name" value="Autotransporter"/>
    <property type="match status" value="1"/>
</dbReference>
<dbReference type="RefSeq" id="WP_005797339.1">
    <property type="nucleotide sequence ID" value="NZ_JGDM01000028.1"/>
</dbReference>
<name>A0A016BXK8_BACFG</name>
<dbReference type="PATRIC" id="fig|1339280.3.peg.1438"/>
<organism evidence="2 3">
    <name type="scientific">Bacteroides fragilis str. 2-F-2 #4</name>
    <dbReference type="NCBI Taxonomy" id="1339280"/>
    <lineage>
        <taxon>Bacteria</taxon>
        <taxon>Pseudomonadati</taxon>
        <taxon>Bacteroidota</taxon>
        <taxon>Bacteroidia</taxon>
        <taxon>Bacteroidales</taxon>
        <taxon>Bacteroidaceae</taxon>
        <taxon>Bacteroides</taxon>
    </lineage>
</organism>